<evidence type="ECO:0000313" key="3">
    <source>
        <dbReference type="EMBL" id="GAA1993198.1"/>
    </source>
</evidence>
<sequence length="172" mass="19189">MMAEPHTPTNPPLHLHRVSPDDWESHRDVRLAMLRDAPDAFWFTYADEAVYDEADWRQRIEGAWLVQARDADGVLGSAGLGSHWEPERATTATLFGLYVAPRARGRGVGEALVQAVLDEARGLGKSEVVLEVTRSNGTAEALYARCGFVRTGAVHDHPRRPDLQEIEMVHRL</sequence>
<evidence type="ECO:0000313" key="4">
    <source>
        <dbReference type="Proteomes" id="UP001500013"/>
    </source>
</evidence>
<dbReference type="PROSITE" id="PS51186">
    <property type="entry name" value="GNAT"/>
    <property type="match status" value="1"/>
</dbReference>
<dbReference type="PANTHER" id="PTHR13947">
    <property type="entry name" value="GNAT FAMILY N-ACETYLTRANSFERASE"/>
    <property type="match status" value="1"/>
</dbReference>
<reference evidence="4" key="1">
    <citation type="journal article" date="2019" name="Int. J. Syst. Evol. Microbiol.">
        <title>The Global Catalogue of Microorganisms (GCM) 10K type strain sequencing project: providing services to taxonomists for standard genome sequencing and annotation.</title>
        <authorList>
            <consortium name="The Broad Institute Genomics Platform"/>
            <consortium name="The Broad Institute Genome Sequencing Center for Infectious Disease"/>
            <person name="Wu L."/>
            <person name="Ma J."/>
        </authorList>
    </citation>
    <scope>NUCLEOTIDE SEQUENCE [LARGE SCALE GENOMIC DNA]</scope>
    <source>
        <strain evidence="4">JCM 15628</strain>
    </source>
</reference>
<gene>
    <name evidence="3" type="ORF">GCM10009817_39360</name>
</gene>
<protein>
    <submittedName>
        <fullName evidence="3">GNAT family N-acetyltransferase</fullName>
    </submittedName>
</protein>
<dbReference type="Pfam" id="PF00583">
    <property type="entry name" value="Acetyltransf_1"/>
    <property type="match status" value="1"/>
</dbReference>
<dbReference type="InterPro" id="IPR000182">
    <property type="entry name" value="GNAT_dom"/>
</dbReference>
<dbReference type="SUPFAM" id="SSF55729">
    <property type="entry name" value="Acyl-CoA N-acyltransferases (Nat)"/>
    <property type="match status" value="1"/>
</dbReference>
<organism evidence="3 4">
    <name type="scientific">Terrabacter lapilli</name>
    <dbReference type="NCBI Taxonomy" id="436231"/>
    <lineage>
        <taxon>Bacteria</taxon>
        <taxon>Bacillati</taxon>
        <taxon>Actinomycetota</taxon>
        <taxon>Actinomycetes</taxon>
        <taxon>Micrococcales</taxon>
        <taxon>Intrasporangiaceae</taxon>
        <taxon>Terrabacter</taxon>
    </lineage>
</organism>
<dbReference type="PANTHER" id="PTHR13947:SF37">
    <property type="entry name" value="LD18367P"/>
    <property type="match status" value="1"/>
</dbReference>
<comment type="caution">
    <text evidence="3">The sequence shown here is derived from an EMBL/GenBank/DDBJ whole genome shotgun (WGS) entry which is preliminary data.</text>
</comment>
<dbReference type="InterPro" id="IPR050769">
    <property type="entry name" value="NAT_camello-type"/>
</dbReference>
<dbReference type="CDD" id="cd04301">
    <property type="entry name" value="NAT_SF"/>
    <property type="match status" value="1"/>
</dbReference>
<evidence type="ECO:0000259" key="2">
    <source>
        <dbReference type="PROSITE" id="PS51186"/>
    </source>
</evidence>
<dbReference type="EMBL" id="BAAAPU010000011">
    <property type="protein sequence ID" value="GAA1993198.1"/>
    <property type="molecule type" value="Genomic_DNA"/>
</dbReference>
<dbReference type="Gene3D" id="3.40.630.30">
    <property type="match status" value="1"/>
</dbReference>
<name>A0ABP5E840_9MICO</name>
<proteinExistence type="predicted"/>
<feature type="domain" description="N-acetyltransferase" evidence="2">
    <location>
        <begin position="13"/>
        <end position="172"/>
    </location>
</feature>
<evidence type="ECO:0000256" key="1">
    <source>
        <dbReference type="ARBA" id="ARBA00022679"/>
    </source>
</evidence>
<accession>A0ABP5E840</accession>
<keyword evidence="4" id="KW-1185">Reference proteome</keyword>
<keyword evidence="1" id="KW-0808">Transferase</keyword>
<dbReference type="InterPro" id="IPR016181">
    <property type="entry name" value="Acyl_CoA_acyltransferase"/>
</dbReference>
<dbReference type="Proteomes" id="UP001500013">
    <property type="component" value="Unassembled WGS sequence"/>
</dbReference>